<dbReference type="PROSITE" id="PS50933">
    <property type="entry name" value="CHRD"/>
    <property type="match status" value="1"/>
</dbReference>
<evidence type="ECO:0000256" key="1">
    <source>
        <dbReference type="SAM" id="SignalP"/>
    </source>
</evidence>
<dbReference type="EMBL" id="JACORT010000001">
    <property type="protein sequence ID" value="MBC5781549.1"/>
    <property type="molecule type" value="Genomic_DNA"/>
</dbReference>
<feature type="signal peptide" evidence="1">
    <location>
        <begin position="1"/>
        <end position="21"/>
    </location>
</feature>
<evidence type="ECO:0000259" key="2">
    <source>
        <dbReference type="PROSITE" id="PS50933"/>
    </source>
</evidence>
<dbReference type="SMART" id="SM00754">
    <property type="entry name" value="CHRD"/>
    <property type="match status" value="1"/>
</dbReference>
<protein>
    <submittedName>
        <fullName evidence="3">CHRD domain-containing protein</fullName>
    </submittedName>
</protein>
<feature type="domain" description="CHRD" evidence="2">
    <location>
        <begin position="26"/>
        <end position="143"/>
    </location>
</feature>
<dbReference type="AlphaFoldDB" id="A0A923MNY0"/>
<keyword evidence="1" id="KW-0732">Signal</keyword>
<reference evidence="3" key="1">
    <citation type="submission" date="2020-08" db="EMBL/GenBank/DDBJ databases">
        <title>Ramlibacter sp. USB13 16S ribosomal RNA gene genome sequencing and assembly.</title>
        <authorList>
            <person name="Kang M."/>
        </authorList>
    </citation>
    <scope>NUCLEOTIDE SEQUENCE</scope>
    <source>
        <strain evidence="3">USB13</strain>
    </source>
</reference>
<organism evidence="3 4">
    <name type="scientific">Ramlibacter cellulosilyticus</name>
    <dbReference type="NCBI Taxonomy" id="2764187"/>
    <lineage>
        <taxon>Bacteria</taxon>
        <taxon>Pseudomonadati</taxon>
        <taxon>Pseudomonadota</taxon>
        <taxon>Betaproteobacteria</taxon>
        <taxon>Burkholderiales</taxon>
        <taxon>Comamonadaceae</taxon>
        <taxon>Ramlibacter</taxon>
    </lineage>
</organism>
<dbReference type="Pfam" id="PF07452">
    <property type="entry name" value="CHRD"/>
    <property type="match status" value="1"/>
</dbReference>
<feature type="chain" id="PRO_5037274903" evidence="1">
    <location>
        <begin position="22"/>
        <end position="143"/>
    </location>
</feature>
<name>A0A923MNY0_9BURK</name>
<keyword evidence="4" id="KW-1185">Reference proteome</keyword>
<dbReference type="RefSeq" id="WP_187074304.1">
    <property type="nucleotide sequence ID" value="NZ_JACORT010000001.1"/>
</dbReference>
<evidence type="ECO:0000313" key="4">
    <source>
        <dbReference type="Proteomes" id="UP000608513"/>
    </source>
</evidence>
<dbReference type="Proteomes" id="UP000608513">
    <property type="component" value="Unassembled WGS sequence"/>
</dbReference>
<dbReference type="PROSITE" id="PS51257">
    <property type="entry name" value="PROKAR_LIPOPROTEIN"/>
    <property type="match status" value="1"/>
</dbReference>
<gene>
    <name evidence="3" type="ORF">H8N03_01250</name>
</gene>
<proteinExistence type="predicted"/>
<sequence>MNTSKKLILATAAAALLTACASMPWNHVRVGGSLTGSEEVPVVNTAGRGQLEGLYNKQTRKLTYTVTYNGLSGPATAAHFHGPASSGQNAGVVIPFPNPADPIKGEATLTEAQEADLLAGRWYVNVHTRAHPGGEIRGQVVAK</sequence>
<accession>A0A923MNY0</accession>
<comment type="caution">
    <text evidence="3">The sequence shown here is derived from an EMBL/GenBank/DDBJ whole genome shotgun (WGS) entry which is preliminary data.</text>
</comment>
<evidence type="ECO:0000313" key="3">
    <source>
        <dbReference type="EMBL" id="MBC5781549.1"/>
    </source>
</evidence>
<dbReference type="InterPro" id="IPR010895">
    <property type="entry name" value="CHRD"/>
</dbReference>